<evidence type="ECO:0000313" key="1">
    <source>
        <dbReference type="EMBL" id="CAD5236129.1"/>
    </source>
</evidence>
<accession>A0A7R8MJG6</accession>
<evidence type="ECO:0000313" key="2">
    <source>
        <dbReference type="Proteomes" id="UP000596247"/>
    </source>
</evidence>
<protein>
    <submittedName>
        <fullName evidence="1">Uncharacterized protein</fullName>
    </submittedName>
</protein>
<keyword evidence="2" id="KW-1185">Reference proteome</keyword>
<sequence length="168" mass="18112">MVEVKLQVTYESELLPPVYVTDHLYLGESGACIIYMLGTEINGMFIRYATADAPQTLENIIKLGAATNSLVKAYAGNTAQPVIVITGTLTADVFASKEMKLTSVALRMGAIIFAKADYLGTYPPSKTATPSQQYLCFDTSMSSDYVTAAVEQVVAANLKKAIIAKFYS</sequence>
<reference evidence="1 2" key="1">
    <citation type="submission" date="2020-09" db="EMBL/GenBank/DDBJ databases">
        <authorList>
            <person name="Jameson E."/>
        </authorList>
    </citation>
    <scope>NUCLEOTIDE SEQUENCE [LARGE SCALE GENOMIC DNA]</scope>
</reference>
<gene>
    <name evidence="1" type="ORF">LLCLJKAH_00140</name>
</gene>
<proteinExistence type="predicted"/>
<dbReference type="EMBL" id="LR881104">
    <property type="protein sequence ID" value="CAD5236129.1"/>
    <property type="molecule type" value="Genomic_DNA"/>
</dbReference>
<dbReference type="Proteomes" id="UP000596247">
    <property type="component" value="Chromosome"/>
</dbReference>
<organism evidence="1 2">
    <name type="scientific">Klebsiella phage vB_KvM-Eowyn</name>
    <dbReference type="NCBI Taxonomy" id="2762819"/>
    <lineage>
        <taxon>Viruses</taxon>
        <taxon>Duplodnaviria</taxon>
        <taxon>Heunggongvirae</taxon>
        <taxon>Uroviricota</taxon>
        <taxon>Caudoviricetes</taxon>
        <taxon>Chimalliviridae</taxon>
        <taxon>Eowynvirus</taxon>
        <taxon>Eowynvirus eowyn</taxon>
    </lineage>
</organism>
<name>A0A7R8MJG6_9CAUD</name>